<keyword evidence="6 7" id="KW-0472">Membrane</keyword>
<gene>
    <name evidence="10" type="ORF">F8O01_14415</name>
</gene>
<dbReference type="InterPro" id="IPR035906">
    <property type="entry name" value="MetI-like_sf"/>
</dbReference>
<accession>A0A7J5BP61</accession>
<feature type="transmembrane region" description="Helical" evidence="7">
    <location>
        <begin position="32"/>
        <end position="57"/>
    </location>
</feature>
<evidence type="ECO:0000256" key="4">
    <source>
        <dbReference type="ARBA" id="ARBA00022692"/>
    </source>
</evidence>
<keyword evidence="11" id="KW-1185">Reference proteome</keyword>
<dbReference type="Gene3D" id="1.10.3720.10">
    <property type="entry name" value="MetI-like"/>
    <property type="match status" value="1"/>
</dbReference>
<dbReference type="RefSeq" id="WP_158041654.1">
    <property type="nucleotide sequence ID" value="NZ_JACCFV010000001.1"/>
</dbReference>
<organism evidence="10 11">
    <name type="scientific">Pseudoclavibacter chungangensis</name>
    <dbReference type="NCBI Taxonomy" id="587635"/>
    <lineage>
        <taxon>Bacteria</taxon>
        <taxon>Bacillati</taxon>
        <taxon>Actinomycetota</taxon>
        <taxon>Actinomycetes</taxon>
        <taxon>Micrococcales</taxon>
        <taxon>Microbacteriaceae</taxon>
        <taxon>Pseudoclavibacter</taxon>
    </lineage>
</organism>
<dbReference type="CDD" id="cd06261">
    <property type="entry name" value="TM_PBP2"/>
    <property type="match status" value="1"/>
</dbReference>
<protein>
    <submittedName>
        <fullName evidence="10">Sugar ABC transporter permease</fullName>
    </submittedName>
</protein>
<evidence type="ECO:0000256" key="8">
    <source>
        <dbReference type="SAM" id="MobiDB-lite"/>
    </source>
</evidence>
<feature type="transmembrane region" description="Helical" evidence="7">
    <location>
        <begin position="96"/>
        <end position="119"/>
    </location>
</feature>
<dbReference type="Proteomes" id="UP000467240">
    <property type="component" value="Unassembled WGS sequence"/>
</dbReference>
<keyword evidence="2 7" id="KW-0813">Transport</keyword>
<evidence type="ECO:0000256" key="5">
    <source>
        <dbReference type="ARBA" id="ARBA00022989"/>
    </source>
</evidence>
<sequence length="320" mass="34627">MTDTVSRQRADTGGADDGSHRRRGREAGHARTAWLFLAPFGLLFLTMYAAPMLFALWQSLFVERRSGLGLGPATSTFDPLGNYVRAFSEGDFVGSLLRVLAFGVVQVPFMLLLALFLALLIDAKSARLKSFFRLAAFMPYAVPGVVAAIMWAFLYTPLSSPILQGIQEATGWQVPIFADTTTSLAAVANVVTWSWAGYNMIIIYSALQTIPEELIEAAELDGAGPWKIALRIKVPMVRPALIMTCLFSIIGSAQLYNEPRVLQRVSQGAIGSEFTPIMAAQSSLAAGNYPLAAAQSVALALLVGVLSFVFLRISQRGDRS</sequence>
<dbReference type="OrthoDB" id="3210259at2"/>
<keyword evidence="5 7" id="KW-1133">Transmembrane helix</keyword>
<evidence type="ECO:0000259" key="9">
    <source>
        <dbReference type="PROSITE" id="PS50928"/>
    </source>
</evidence>
<evidence type="ECO:0000256" key="7">
    <source>
        <dbReference type="RuleBase" id="RU363032"/>
    </source>
</evidence>
<feature type="region of interest" description="Disordered" evidence="8">
    <location>
        <begin position="1"/>
        <end position="24"/>
    </location>
</feature>
<evidence type="ECO:0000256" key="2">
    <source>
        <dbReference type="ARBA" id="ARBA00022448"/>
    </source>
</evidence>
<dbReference type="GO" id="GO:0055085">
    <property type="term" value="P:transmembrane transport"/>
    <property type="evidence" value="ECO:0007669"/>
    <property type="project" value="InterPro"/>
</dbReference>
<proteinExistence type="inferred from homology"/>
<feature type="compositionally biased region" description="Basic and acidic residues" evidence="8">
    <location>
        <begin position="1"/>
        <end position="10"/>
    </location>
</feature>
<keyword evidence="4 7" id="KW-0812">Transmembrane</keyword>
<dbReference type="PANTHER" id="PTHR30193:SF41">
    <property type="entry name" value="DIACETYLCHITOBIOSE UPTAKE SYSTEM PERMEASE PROTEIN NGCF"/>
    <property type="match status" value="1"/>
</dbReference>
<dbReference type="GO" id="GO:0005886">
    <property type="term" value="C:plasma membrane"/>
    <property type="evidence" value="ECO:0007669"/>
    <property type="project" value="UniProtKB-SubCell"/>
</dbReference>
<feature type="transmembrane region" description="Helical" evidence="7">
    <location>
        <begin position="131"/>
        <end position="154"/>
    </location>
</feature>
<evidence type="ECO:0000313" key="11">
    <source>
        <dbReference type="Proteomes" id="UP000467240"/>
    </source>
</evidence>
<evidence type="ECO:0000256" key="6">
    <source>
        <dbReference type="ARBA" id="ARBA00023136"/>
    </source>
</evidence>
<dbReference type="PANTHER" id="PTHR30193">
    <property type="entry name" value="ABC TRANSPORTER PERMEASE PROTEIN"/>
    <property type="match status" value="1"/>
</dbReference>
<evidence type="ECO:0000256" key="1">
    <source>
        <dbReference type="ARBA" id="ARBA00004651"/>
    </source>
</evidence>
<comment type="similarity">
    <text evidence="7">Belongs to the binding-protein-dependent transport system permease family.</text>
</comment>
<feature type="domain" description="ABC transmembrane type-1" evidence="9">
    <location>
        <begin position="96"/>
        <end position="310"/>
    </location>
</feature>
<evidence type="ECO:0000313" key="10">
    <source>
        <dbReference type="EMBL" id="KAB1653817.1"/>
    </source>
</evidence>
<comment type="subcellular location">
    <subcellularLocation>
        <location evidence="1 7">Cell membrane</location>
        <topology evidence="1 7">Multi-pass membrane protein</topology>
    </subcellularLocation>
</comment>
<dbReference type="InterPro" id="IPR000515">
    <property type="entry name" value="MetI-like"/>
</dbReference>
<dbReference type="SUPFAM" id="SSF161098">
    <property type="entry name" value="MetI-like"/>
    <property type="match status" value="1"/>
</dbReference>
<dbReference type="Pfam" id="PF00528">
    <property type="entry name" value="BPD_transp_1"/>
    <property type="match status" value="1"/>
</dbReference>
<evidence type="ECO:0000256" key="3">
    <source>
        <dbReference type="ARBA" id="ARBA00022475"/>
    </source>
</evidence>
<dbReference type="AlphaFoldDB" id="A0A7J5BP61"/>
<keyword evidence="3" id="KW-1003">Cell membrane</keyword>
<dbReference type="EMBL" id="WBJZ01000021">
    <property type="protein sequence ID" value="KAB1653817.1"/>
    <property type="molecule type" value="Genomic_DNA"/>
</dbReference>
<feature type="transmembrane region" description="Helical" evidence="7">
    <location>
        <begin position="292"/>
        <end position="311"/>
    </location>
</feature>
<reference evidence="10 11" key="1">
    <citation type="submission" date="2019-09" db="EMBL/GenBank/DDBJ databases">
        <title>Phylogeny of genus Pseudoclavibacter and closely related genus.</title>
        <authorList>
            <person name="Li Y."/>
        </authorList>
    </citation>
    <scope>NUCLEOTIDE SEQUENCE [LARGE SCALE GENOMIC DNA]</scope>
    <source>
        <strain evidence="10 11">DSM 23821</strain>
    </source>
</reference>
<comment type="caution">
    <text evidence="10">The sequence shown here is derived from an EMBL/GenBank/DDBJ whole genome shotgun (WGS) entry which is preliminary data.</text>
</comment>
<feature type="transmembrane region" description="Helical" evidence="7">
    <location>
        <begin position="236"/>
        <end position="256"/>
    </location>
</feature>
<dbReference type="InterPro" id="IPR051393">
    <property type="entry name" value="ABC_transporter_permease"/>
</dbReference>
<dbReference type="PROSITE" id="PS50928">
    <property type="entry name" value="ABC_TM1"/>
    <property type="match status" value="1"/>
</dbReference>
<name>A0A7J5BP61_9MICO</name>
<feature type="transmembrane region" description="Helical" evidence="7">
    <location>
        <begin position="174"/>
        <end position="196"/>
    </location>
</feature>